<sequence length="529" mass="59486">MEEVRDKVSNKPILVYREIEGARGCQRLHSEASLTADCASPCDVVPLEGNVPLTVAVELILSGWTADVNATPTQWLVAPGGDTGTQQVIGAPACCLLPLLQQEKSLERVWHVLEADAAFRPEAAPVSMEEETLQPVLMLGKEDPSESSAPLGVEEAMKVQMMLDSTETDTSLENTSHCTVLVSDSGPCGDLTVTISFSLVVPTPTTVIGHDVDWSRFSFGWLGPIVPVAPTFRDPPLLEEDEDPLDKLFTSSVDSEGESMSEAPEQILCKCRQTVASDPAKSVHPKVVVPKTLSEPGESSNVAALYHFEWGKISLEREENLFAAIPKYKDDYSLGKAPGWEEYKEETPEAEHEPGPPMEMPHSFTAPPKIGPEEEKDFWVLPGWADPNVFTSVYRVQRVINFQVYRAWGYVMLYAPLWVYEKVAASYENWLIDEILRKEKRHPSCLTNPDKVRHEQDWQYLRSIEKEWWYGRTILKNAVKSCGKYNPTNYFNLQVYMGDGEWVDKPHTKYYIPYEDTKAHFLHMICAQF</sequence>
<reference evidence="2" key="1">
    <citation type="journal article" date="2016" name="Nature">
        <title>Genome evolution in the allotetraploid frog Xenopus laevis.</title>
        <authorList>
            <person name="Session A.M."/>
            <person name="Uno Y."/>
            <person name="Kwon T."/>
            <person name="Chapman J.A."/>
            <person name="Toyoda A."/>
            <person name="Takahashi S."/>
            <person name="Fukui A."/>
            <person name="Hikosaka A."/>
            <person name="Suzuki A."/>
            <person name="Kondo M."/>
            <person name="van Heeringen S.J."/>
            <person name="Quigley I."/>
            <person name="Heinz S."/>
            <person name="Ogino H."/>
            <person name="Ochi H."/>
            <person name="Hellsten U."/>
            <person name="Lyons J.B."/>
            <person name="Simakov O."/>
            <person name="Putnam N."/>
            <person name="Stites J."/>
            <person name="Kuroki Y."/>
            <person name="Tanaka T."/>
            <person name="Michiue T."/>
            <person name="Watanabe M."/>
            <person name="Bogdanovic O."/>
            <person name="Lister R."/>
            <person name="Georgiou G."/>
            <person name="Paranjpe S.S."/>
            <person name="van Kruijsbergen I."/>
            <person name="Shu S."/>
            <person name="Carlson J."/>
            <person name="Kinoshita T."/>
            <person name="Ohta Y."/>
            <person name="Mawaribuchi S."/>
            <person name="Jenkins J."/>
            <person name="Grimwood J."/>
            <person name="Schmutz J."/>
            <person name="Mitros T."/>
            <person name="Mozaffari S.V."/>
            <person name="Suzuki Y."/>
            <person name="Haramoto Y."/>
            <person name="Yamamoto T.S."/>
            <person name="Takagi C."/>
            <person name="Heald R."/>
            <person name="Miller K."/>
            <person name="Haudenschild C."/>
            <person name="Kitzman J."/>
            <person name="Nakayama T."/>
            <person name="Izutsu Y."/>
            <person name="Robert J."/>
            <person name="Fortriede J."/>
            <person name="Burns K."/>
            <person name="Lotay V."/>
            <person name="Karimi K."/>
            <person name="Yasuoka Y."/>
            <person name="Dichmann D.S."/>
            <person name="Flajnik M.F."/>
            <person name="Houston D.W."/>
            <person name="Shendure J."/>
            <person name="DuPasquier L."/>
            <person name="Vize P.D."/>
            <person name="Zorn A.M."/>
            <person name="Ito M."/>
            <person name="Marcotte E.M."/>
            <person name="Wallingford J.B."/>
            <person name="Ito Y."/>
            <person name="Asashima M."/>
            <person name="Ueno N."/>
            <person name="Matsuda Y."/>
            <person name="Veenstra G.J."/>
            <person name="Fujiyama A."/>
            <person name="Harland R.M."/>
            <person name="Taira M."/>
            <person name="Rokhsar D.S."/>
        </authorList>
    </citation>
    <scope>NUCLEOTIDE SEQUENCE [LARGE SCALE GENOMIC DNA]</scope>
    <source>
        <strain evidence="2">J</strain>
    </source>
</reference>
<evidence type="ECO:0000313" key="2">
    <source>
        <dbReference type="Proteomes" id="UP000694892"/>
    </source>
</evidence>
<evidence type="ECO:0000313" key="1">
    <source>
        <dbReference type="EMBL" id="OCT76006.1"/>
    </source>
</evidence>
<dbReference type="Proteomes" id="UP000694892">
    <property type="component" value="Chromosome 6L"/>
</dbReference>
<organism evidence="1 2">
    <name type="scientific">Xenopus laevis</name>
    <name type="common">African clawed frog</name>
    <dbReference type="NCBI Taxonomy" id="8355"/>
    <lineage>
        <taxon>Eukaryota</taxon>
        <taxon>Metazoa</taxon>
        <taxon>Chordata</taxon>
        <taxon>Craniata</taxon>
        <taxon>Vertebrata</taxon>
        <taxon>Euteleostomi</taxon>
        <taxon>Amphibia</taxon>
        <taxon>Batrachia</taxon>
        <taxon>Anura</taxon>
        <taxon>Pipoidea</taxon>
        <taxon>Pipidae</taxon>
        <taxon>Xenopodinae</taxon>
        <taxon>Xenopus</taxon>
        <taxon>Xenopus</taxon>
    </lineage>
</organism>
<name>A0A974HFT7_XENLA</name>
<protein>
    <submittedName>
        <fullName evidence="1">Uncharacterized protein</fullName>
    </submittedName>
</protein>
<dbReference type="AlphaFoldDB" id="A0A974HFT7"/>
<accession>A0A974HFT7</accession>
<gene>
    <name evidence="1" type="ORF">XELAEV_18031193mg</name>
</gene>
<proteinExistence type="predicted"/>
<dbReference type="EMBL" id="CM004476">
    <property type="protein sequence ID" value="OCT76006.1"/>
    <property type="molecule type" value="Genomic_DNA"/>
</dbReference>